<keyword evidence="11" id="KW-0448">Lipopolysaccharide biosynthesis</keyword>
<dbReference type="InterPro" id="IPR038107">
    <property type="entry name" value="Glycos_transf_N_sf"/>
</dbReference>
<keyword evidence="5" id="KW-0472">Membrane</keyword>
<dbReference type="InterPro" id="IPR007507">
    <property type="entry name" value="Glycos_transf_N"/>
</dbReference>
<dbReference type="GO" id="GO:0009244">
    <property type="term" value="P:lipopolysaccharide core region biosynthetic process"/>
    <property type="evidence" value="ECO:0007669"/>
    <property type="project" value="UniProtKB-UniRule"/>
</dbReference>
<dbReference type="Gene3D" id="3.40.50.11720">
    <property type="entry name" value="3-Deoxy-D-manno-octulosonic-acid transferase, N-terminal domain"/>
    <property type="match status" value="1"/>
</dbReference>
<dbReference type="UniPathway" id="UPA00958"/>
<dbReference type="AlphaFoldDB" id="A0A849P972"/>
<comment type="function">
    <text evidence="11">Involved in lipopolysaccharide (LPS) biosynthesis. Catalyzes the transfer of 3-deoxy-D-manno-octulosonate (Kdo) residue(s) from CMP-Kdo to lipid IV(A), the tetraacyldisaccharide-1,4'-bisphosphate precursor of lipid A.</text>
</comment>
<dbReference type="Pfam" id="PF00534">
    <property type="entry name" value="Glycos_transf_1"/>
    <property type="match status" value="1"/>
</dbReference>
<gene>
    <name evidence="14" type="ORF">HKX39_10235</name>
</gene>
<evidence type="ECO:0000256" key="3">
    <source>
        <dbReference type="ARBA" id="ARBA00012621"/>
    </source>
</evidence>
<dbReference type="SUPFAM" id="SSF53756">
    <property type="entry name" value="UDP-Glycosyltransferase/glycogen phosphorylase"/>
    <property type="match status" value="1"/>
</dbReference>
<dbReference type="GO" id="GO:0009245">
    <property type="term" value="P:lipid A biosynthetic process"/>
    <property type="evidence" value="ECO:0007669"/>
    <property type="project" value="TreeGrafter"/>
</dbReference>
<dbReference type="InterPro" id="IPR039901">
    <property type="entry name" value="Kdotransferase"/>
</dbReference>
<feature type="domain" description="3-deoxy-D-manno-octulosonic-acid transferase N-terminal" evidence="13">
    <location>
        <begin position="37"/>
        <end position="230"/>
    </location>
</feature>
<name>A0A849P972_9BURK</name>
<dbReference type="GO" id="GO:0030313">
    <property type="term" value="C:cell envelope"/>
    <property type="evidence" value="ECO:0007669"/>
    <property type="project" value="UniProtKB-SubCell"/>
</dbReference>
<keyword evidence="15" id="KW-1185">Reference proteome</keyword>
<proteinExistence type="inferred from homology"/>
<dbReference type="InterPro" id="IPR001296">
    <property type="entry name" value="Glyco_trans_1"/>
</dbReference>
<comment type="catalytic activity">
    <reaction evidence="8 11">
        <text>lipid IVA (E. coli) + CMP-3-deoxy-beta-D-manno-octulosonate = alpha-Kdo-(2-&gt;6)-lipid IVA (E. coli) + CMP + H(+)</text>
        <dbReference type="Rhea" id="RHEA:28066"/>
        <dbReference type="ChEBI" id="CHEBI:15378"/>
        <dbReference type="ChEBI" id="CHEBI:58603"/>
        <dbReference type="ChEBI" id="CHEBI:60364"/>
        <dbReference type="ChEBI" id="CHEBI:60377"/>
        <dbReference type="ChEBI" id="CHEBI:85987"/>
        <dbReference type="EC" id="2.4.99.12"/>
    </reaction>
</comment>
<dbReference type="PANTHER" id="PTHR42755:SF1">
    <property type="entry name" value="3-DEOXY-D-MANNO-OCTULOSONIC ACID TRANSFERASE, MITOCHONDRIAL-RELATED"/>
    <property type="match status" value="1"/>
</dbReference>
<dbReference type="PANTHER" id="PTHR42755">
    <property type="entry name" value="3-DEOXY-MANNO-OCTULOSONATE CYTIDYLYLTRANSFERASE"/>
    <property type="match status" value="1"/>
</dbReference>
<evidence type="ECO:0000259" key="12">
    <source>
        <dbReference type="Pfam" id="PF00534"/>
    </source>
</evidence>
<organism evidence="14 15">
    <name type="scientific">Pelistega suis</name>
    <dbReference type="NCBI Taxonomy" id="1631957"/>
    <lineage>
        <taxon>Bacteria</taxon>
        <taxon>Pseudomonadati</taxon>
        <taxon>Pseudomonadota</taxon>
        <taxon>Betaproteobacteria</taxon>
        <taxon>Burkholderiales</taxon>
        <taxon>Alcaligenaceae</taxon>
        <taxon>Pelistega</taxon>
    </lineage>
</organism>
<comment type="subcellular location">
    <subcellularLocation>
        <location evidence="1">Cell envelope</location>
    </subcellularLocation>
    <subcellularLocation>
        <location evidence="11">Cell membrane</location>
    </subcellularLocation>
</comment>
<dbReference type="EC" id="2.4.99.12" evidence="3 11"/>
<dbReference type="GO" id="GO:0043842">
    <property type="term" value="F:Kdo transferase activity"/>
    <property type="evidence" value="ECO:0007669"/>
    <property type="project" value="UniProtKB-EC"/>
</dbReference>
<comment type="similarity">
    <text evidence="11">Belongs to the glycosyltransferase group 1 family.</text>
</comment>
<feature type="active site" description="Proton acceptor" evidence="9">
    <location>
        <position position="79"/>
    </location>
</feature>
<dbReference type="GO" id="GO:0005886">
    <property type="term" value="C:plasma membrane"/>
    <property type="evidence" value="ECO:0007669"/>
    <property type="project" value="UniProtKB-SubCell"/>
</dbReference>
<reference evidence="14 15" key="1">
    <citation type="submission" date="2020-05" db="EMBL/GenBank/DDBJ databases">
        <authorList>
            <person name="Niu N."/>
        </authorList>
    </citation>
    <scope>NUCLEOTIDE SEQUENCE [LARGE SCALE GENOMIC DNA]</scope>
    <source>
        <strain evidence="14 15">3340-03</strain>
    </source>
</reference>
<evidence type="ECO:0000313" key="15">
    <source>
        <dbReference type="Proteomes" id="UP000537862"/>
    </source>
</evidence>
<evidence type="ECO:0000256" key="8">
    <source>
        <dbReference type="ARBA" id="ARBA00049183"/>
    </source>
</evidence>
<comment type="pathway">
    <text evidence="2 11">Bacterial outer membrane biogenesis; LPS core biosynthesis.</text>
</comment>
<evidence type="ECO:0000259" key="13">
    <source>
        <dbReference type="Pfam" id="PF04413"/>
    </source>
</evidence>
<dbReference type="Pfam" id="PF04413">
    <property type="entry name" value="Glycos_transf_N"/>
    <property type="match status" value="1"/>
</dbReference>
<dbReference type="Proteomes" id="UP000537862">
    <property type="component" value="Unassembled WGS sequence"/>
</dbReference>
<evidence type="ECO:0000256" key="6">
    <source>
        <dbReference type="ARBA" id="ARBA00022679"/>
    </source>
</evidence>
<evidence type="ECO:0000256" key="11">
    <source>
        <dbReference type="RuleBase" id="RU365103"/>
    </source>
</evidence>
<evidence type="ECO:0000313" key="14">
    <source>
        <dbReference type="EMBL" id="NOL52543.1"/>
    </source>
</evidence>
<keyword evidence="5" id="KW-0997">Cell inner membrane</keyword>
<protein>
    <recommendedName>
        <fullName evidence="4 11">3-deoxy-D-manno-octulosonic acid transferase</fullName>
        <shortName evidence="11">Kdo transferase</shortName>
        <ecNumber evidence="3 11">2.4.99.12</ecNumber>
    </recommendedName>
    <alternativeName>
        <fullName evidence="7 11">Lipid IV(A) 3-deoxy-D-manno-octulosonic acid transferase</fullName>
    </alternativeName>
</protein>
<evidence type="ECO:0000256" key="4">
    <source>
        <dbReference type="ARBA" id="ARBA00019077"/>
    </source>
</evidence>
<evidence type="ECO:0000256" key="10">
    <source>
        <dbReference type="PIRSR" id="PIRSR639901-2"/>
    </source>
</evidence>
<evidence type="ECO:0000256" key="9">
    <source>
        <dbReference type="PIRSR" id="PIRSR639901-1"/>
    </source>
</evidence>
<comment type="caution">
    <text evidence="14">The sequence shown here is derived from an EMBL/GenBank/DDBJ whole genome shotgun (WGS) entry which is preliminary data.</text>
</comment>
<dbReference type="Gene3D" id="3.40.50.2000">
    <property type="entry name" value="Glycogen Phosphorylase B"/>
    <property type="match status" value="1"/>
</dbReference>
<evidence type="ECO:0000256" key="7">
    <source>
        <dbReference type="ARBA" id="ARBA00031445"/>
    </source>
</evidence>
<dbReference type="EMBL" id="JABGBN010000011">
    <property type="protein sequence ID" value="NOL52543.1"/>
    <property type="molecule type" value="Genomic_DNA"/>
</dbReference>
<feature type="site" description="Transition state stabilizer" evidence="10">
    <location>
        <position position="228"/>
    </location>
</feature>
<sequence>MNQFFYTLLLRLSKPFALRLLERKAKKAGGDWDIRGPERFGIYESKQASTDMVEFDEQDSIGDVGFKNPIWVHAVSLGETRAAQPFIRQLLDHGHYVLLTHTTATARAQGVRQFSEDIGEGRLVQAWFPYDFPEAVEGFLNHWQPRCGILIEREVWPNMVLAATQHKIPMLLVSARLSESSAKQVKMIGGVLQKAYKDLDLILAQTHHDAARFEEIGIAKPWVIGNLKFDLNISQQQVQLGEMLRNNLDRQVVVIASTREGEEQEFIQTILTEKPETKAPLYVIVPRHPQRFAQVEGLLQKSKLRYVRRSANPSDEQIKQADVLLGDSLGEMFFYYGLADIAIVAGSFGEFGGQNHIEACAVGVPVIVGPHTENFEKSVEDALIEGAARRTENAQSALILAQQLLQDEAQRSEMGKAGQRWLRLHQGVSQRLYKMIQPYLV</sequence>
<evidence type="ECO:0000256" key="2">
    <source>
        <dbReference type="ARBA" id="ARBA00004713"/>
    </source>
</evidence>
<evidence type="ECO:0000256" key="5">
    <source>
        <dbReference type="ARBA" id="ARBA00022519"/>
    </source>
</evidence>
<keyword evidence="6 11" id="KW-0808">Transferase</keyword>
<evidence type="ECO:0000256" key="1">
    <source>
        <dbReference type="ARBA" id="ARBA00004196"/>
    </source>
</evidence>
<feature type="site" description="Transition state stabilizer" evidence="10">
    <location>
        <position position="152"/>
    </location>
</feature>
<feature type="domain" description="Glycosyl transferase family 1" evidence="12">
    <location>
        <begin position="322"/>
        <end position="421"/>
    </location>
</feature>
<accession>A0A849P972</accession>
<keyword evidence="11" id="KW-1003">Cell membrane</keyword>
<dbReference type="RefSeq" id="WP_171681231.1">
    <property type="nucleotide sequence ID" value="NZ_JABGBN010000011.1"/>
</dbReference>